<comment type="caution">
    <text evidence="10">The sequence shown here is derived from an EMBL/GenBank/DDBJ whole genome shotgun (WGS) entry which is preliminary data.</text>
</comment>
<dbReference type="GO" id="GO:0005506">
    <property type="term" value="F:iron ion binding"/>
    <property type="evidence" value="ECO:0007669"/>
    <property type="project" value="InterPro"/>
</dbReference>
<dbReference type="InterPro" id="IPR036396">
    <property type="entry name" value="Cyt_P450_sf"/>
</dbReference>
<evidence type="ECO:0000256" key="9">
    <source>
        <dbReference type="RuleBase" id="RU000461"/>
    </source>
</evidence>
<dbReference type="OrthoDB" id="5500002at2"/>
<keyword evidence="5 9" id="KW-0560">Oxidoreductase</keyword>
<evidence type="ECO:0000256" key="6">
    <source>
        <dbReference type="ARBA" id="ARBA00023004"/>
    </source>
</evidence>
<evidence type="ECO:0000256" key="4">
    <source>
        <dbReference type="ARBA" id="ARBA00022723"/>
    </source>
</evidence>
<dbReference type="EMBL" id="NMUL01000063">
    <property type="protein sequence ID" value="OXM60362.1"/>
    <property type="molecule type" value="Genomic_DNA"/>
</dbReference>
<gene>
    <name evidence="10" type="ORF">CF165_42855</name>
</gene>
<name>A0A229SNH8_9PSEU</name>
<dbReference type="CDD" id="cd11029">
    <property type="entry name" value="CYP107-like"/>
    <property type="match status" value="1"/>
</dbReference>
<dbReference type="GO" id="GO:0004497">
    <property type="term" value="F:monooxygenase activity"/>
    <property type="evidence" value="ECO:0007669"/>
    <property type="project" value="UniProtKB-KW"/>
</dbReference>
<keyword evidence="4 9" id="KW-0479">Metal-binding</keyword>
<proteinExistence type="inferred from homology"/>
<keyword evidence="7 9" id="KW-0503">Monooxygenase</keyword>
<dbReference type="SUPFAM" id="SSF48264">
    <property type="entry name" value="Cytochrome P450"/>
    <property type="match status" value="1"/>
</dbReference>
<dbReference type="Pfam" id="PF00067">
    <property type="entry name" value="p450"/>
    <property type="match status" value="1"/>
</dbReference>
<dbReference type="PROSITE" id="PS00086">
    <property type="entry name" value="CYTOCHROME_P450"/>
    <property type="match status" value="1"/>
</dbReference>
<reference evidence="11" key="1">
    <citation type="submission" date="2017-07" db="EMBL/GenBank/DDBJ databases">
        <title>Comparative genome mining reveals phylogenetic distribution patterns of secondary metabolites in Amycolatopsis.</title>
        <authorList>
            <person name="Adamek M."/>
            <person name="Alanjary M."/>
            <person name="Sales-Ortells H."/>
            <person name="Goodfellow M."/>
            <person name="Bull A.T."/>
            <person name="Kalinowski J."/>
            <person name="Ziemert N."/>
        </authorList>
    </citation>
    <scope>NUCLEOTIDE SEQUENCE [LARGE SCALE GENOMIC DNA]</scope>
    <source>
        <strain evidence="11">H5</strain>
    </source>
</reference>
<comment type="pathway">
    <text evidence="1">Antibiotic biosynthesis; vancomycin biosynthesis.</text>
</comment>
<dbReference type="RefSeq" id="WP_093953314.1">
    <property type="nucleotide sequence ID" value="NZ_NMUL01000063.1"/>
</dbReference>
<dbReference type="PANTHER" id="PTHR46696:SF1">
    <property type="entry name" value="CYTOCHROME P450 YJIB-RELATED"/>
    <property type="match status" value="1"/>
</dbReference>
<protein>
    <submittedName>
        <fullName evidence="10">Cytochrome P450</fullName>
    </submittedName>
</protein>
<dbReference type="Proteomes" id="UP000215199">
    <property type="component" value="Unassembled WGS sequence"/>
</dbReference>
<evidence type="ECO:0000313" key="11">
    <source>
        <dbReference type="Proteomes" id="UP000215199"/>
    </source>
</evidence>
<dbReference type="Gene3D" id="1.10.630.10">
    <property type="entry name" value="Cytochrome P450"/>
    <property type="match status" value="1"/>
</dbReference>
<dbReference type="AlphaFoldDB" id="A0A229SNH8"/>
<keyword evidence="6 9" id="KW-0408">Iron</keyword>
<evidence type="ECO:0000256" key="2">
    <source>
        <dbReference type="ARBA" id="ARBA00010617"/>
    </source>
</evidence>
<comment type="function">
    <text evidence="8">Involved in the coupling of aromatic side chains of the heptapeptide of vancomycin.</text>
</comment>
<evidence type="ECO:0000313" key="10">
    <source>
        <dbReference type="EMBL" id="OXM60362.1"/>
    </source>
</evidence>
<evidence type="ECO:0000256" key="8">
    <source>
        <dbReference type="ARBA" id="ARBA00055433"/>
    </source>
</evidence>
<keyword evidence="3 9" id="KW-0349">Heme</keyword>
<dbReference type="PANTHER" id="PTHR46696">
    <property type="entry name" value="P450, PUTATIVE (EUROFUNG)-RELATED"/>
    <property type="match status" value="1"/>
</dbReference>
<organism evidence="10 11">
    <name type="scientific">Amycolatopsis vastitatis</name>
    <dbReference type="NCBI Taxonomy" id="1905142"/>
    <lineage>
        <taxon>Bacteria</taxon>
        <taxon>Bacillati</taxon>
        <taxon>Actinomycetota</taxon>
        <taxon>Actinomycetes</taxon>
        <taxon>Pseudonocardiales</taxon>
        <taxon>Pseudonocardiaceae</taxon>
        <taxon>Amycolatopsis</taxon>
    </lineage>
</organism>
<keyword evidence="11" id="KW-1185">Reference proteome</keyword>
<dbReference type="PRINTS" id="PR00359">
    <property type="entry name" value="BP450"/>
</dbReference>
<accession>A0A229SNH8</accession>
<dbReference type="GO" id="GO:0020037">
    <property type="term" value="F:heme binding"/>
    <property type="evidence" value="ECO:0007669"/>
    <property type="project" value="InterPro"/>
</dbReference>
<comment type="similarity">
    <text evidence="2 9">Belongs to the cytochrome P450 family.</text>
</comment>
<evidence type="ECO:0000256" key="3">
    <source>
        <dbReference type="ARBA" id="ARBA00022617"/>
    </source>
</evidence>
<dbReference type="InterPro" id="IPR002397">
    <property type="entry name" value="Cyt_P450_B"/>
</dbReference>
<dbReference type="InterPro" id="IPR017972">
    <property type="entry name" value="Cyt_P450_CS"/>
</dbReference>
<dbReference type="FunFam" id="1.10.630.10:FF:000018">
    <property type="entry name" value="Cytochrome P450 monooxygenase"/>
    <property type="match status" value="1"/>
</dbReference>
<sequence>MTTDEIVEVAEDYTQDAHLFAELLRAGGPVRRVRLPPRGLQCYLVTGFAEARALLADPRLQKNSQGIRELFEAKLPPDAPQNSVGQDLNWHMLNSDPPDHTRLRKLVNKAFTSRTVARLRPRVEEITAELLDALAGQERADLVPSFAAPLPITVICELLGVREEDRTEFSDWSKTLLNAAVRPEDAQNAAQSMFAYLTGLIAQKRAEPAEDLLSDLVHASDDGDSLSEPELVSMAFLLLVAGHETTVNLIANGVLALLREPEQLARLRAEPELMPGAVEEFLRFDGPIHLATLRFTAEPVEAGGVTIPAGEFVLVSLLGANRDAERFPEPDRLDITRAAGGHLAFGHGIHYCVGAPLARLEAEIALGSLLARFPDLALDAKPDELVYRQSSLVHGLEALPVRLR</sequence>
<evidence type="ECO:0000256" key="1">
    <source>
        <dbReference type="ARBA" id="ARBA00004660"/>
    </source>
</evidence>
<dbReference type="GO" id="GO:0016705">
    <property type="term" value="F:oxidoreductase activity, acting on paired donors, with incorporation or reduction of molecular oxygen"/>
    <property type="evidence" value="ECO:0007669"/>
    <property type="project" value="InterPro"/>
</dbReference>
<evidence type="ECO:0000256" key="5">
    <source>
        <dbReference type="ARBA" id="ARBA00023002"/>
    </source>
</evidence>
<evidence type="ECO:0000256" key="7">
    <source>
        <dbReference type="ARBA" id="ARBA00023033"/>
    </source>
</evidence>
<dbReference type="InterPro" id="IPR001128">
    <property type="entry name" value="Cyt_P450"/>
</dbReference>